<dbReference type="PANTHER" id="PTHR10887">
    <property type="entry name" value="DNA2/NAM7 HELICASE FAMILY"/>
    <property type="match status" value="1"/>
</dbReference>
<keyword evidence="4" id="KW-0863">Zinc-finger</keyword>
<accession>A0A8H4YT65</accession>
<comment type="subcellular location">
    <subcellularLocation>
        <location evidence="1">Cytoplasm</location>
    </subcellularLocation>
</comment>
<evidence type="ECO:0000256" key="8">
    <source>
        <dbReference type="SAM" id="Coils"/>
    </source>
</evidence>
<feature type="region of interest" description="Disordered" evidence="9">
    <location>
        <begin position="1711"/>
        <end position="1730"/>
    </location>
</feature>
<evidence type="ECO:0000313" key="12">
    <source>
        <dbReference type="Proteomes" id="UP000573603"/>
    </source>
</evidence>
<dbReference type="Proteomes" id="UP000573603">
    <property type="component" value="Unassembled WGS sequence"/>
</dbReference>
<reference evidence="11 12" key="1">
    <citation type="journal article" date="2020" name="BMC Genomics">
        <title>Correction to: Identification and distribution of gene clusters required for synthesis of sphingolipid metabolism inhibitors in diverse species of the filamentous fungus Fusarium.</title>
        <authorList>
            <person name="Kim H.S."/>
            <person name="Lohmar J.M."/>
            <person name="Busman M."/>
            <person name="Brown D.W."/>
            <person name="Naumann T.A."/>
            <person name="Divon H.H."/>
            <person name="Lysoe E."/>
            <person name="Uhlig S."/>
            <person name="Proctor R.H."/>
        </authorList>
    </citation>
    <scope>NUCLEOTIDE SEQUENCE [LARGE SCALE GENOMIC DNA]</scope>
    <source>
        <strain evidence="11 12">NRRL 25214</strain>
    </source>
</reference>
<proteinExistence type="predicted"/>
<dbReference type="InterPro" id="IPR027417">
    <property type="entry name" value="P-loop_NTPase"/>
</dbReference>
<dbReference type="InterPro" id="IPR041679">
    <property type="entry name" value="DNA2/NAM7-like_C"/>
</dbReference>
<dbReference type="PROSITE" id="PS51981">
    <property type="entry name" value="ZF_RZ"/>
    <property type="match status" value="1"/>
</dbReference>
<dbReference type="GO" id="GO:0005737">
    <property type="term" value="C:cytoplasm"/>
    <property type="evidence" value="ECO:0007669"/>
    <property type="project" value="UniProtKB-SubCell"/>
</dbReference>
<keyword evidence="12" id="KW-1185">Reference proteome</keyword>
<dbReference type="Pfam" id="PF20173">
    <property type="entry name" value="ZnF_RZ-type"/>
    <property type="match status" value="1"/>
</dbReference>
<keyword evidence="5" id="KW-0547">Nucleotide-binding</keyword>
<dbReference type="SUPFAM" id="SSF52540">
    <property type="entry name" value="P-loop containing nucleoside triphosphate hydrolases"/>
    <property type="match status" value="1"/>
</dbReference>
<feature type="domain" description="RZ-type" evidence="10">
    <location>
        <begin position="1618"/>
        <end position="1696"/>
    </location>
</feature>
<gene>
    <name evidence="11" type="ORF">FANTH_12578</name>
</gene>
<evidence type="ECO:0000256" key="5">
    <source>
        <dbReference type="ARBA" id="ARBA00022806"/>
    </source>
</evidence>
<dbReference type="EMBL" id="JABEVY010000414">
    <property type="protein sequence ID" value="KAF5233355.1"/>
    <property type="molecule type" value="Genomic_DNA"/>
</dbReference>
<dbReference type="CDD" id="cd18808">
    <property type="entry name" value="SF1_C_Upf1"/>
    <property type="match status" value="1"/>
</dbReference>
<evidence type="ECO:0000256" key="3">
    <source>
        <dbReference type="ARBA" id="ARBA00022723"/>
    </source>
</evidence>
<keyword evidence="2" id="KW-0963">Cytoplasm</keyword>
<keyword evidence="5" id="KW-0347">Helicase</keyword>
<dbReference type="Gene3D" id="3.40.50.300">
    <property type="entry name" value="P-loop containing nucleotide triphosphate hydrolases"/>
    <property type="match status" value="2"/>
</dbReference>
<comment type="caution">
    <text evidence="11">The sequence shown here is derived from an EMBL/GenBank/DDBJ whole genome shotgun (WGS) entry which is preliminary data.</text>
</comment>
<feature type="coiled-coil region" evidence="8">
    <location>
        <begin position="1368"/>
        <end position="1395"/>
    </location>
</feature>
<evidence type="ECO:0000256" key="6">
    <source>
        <dbReference type="ARBA" id="ARBA00022833"/>
    </source>
</evidence>
<keyword evidence="5" id="KW-0067">ATP-binding</keyword>
<evidence type="ECO:0000256" key="4">
    <source>
        <dbReference type="ARBA" id="ARBA00022771"/>
    </source>
</evidence>
<evidence type="ECO:0000256" key="7">
    <source>
        <dbReference type="ARBA" id="ARBA00022859"/>
    </source>
</evidence>
<dbReference type="GO" id="GO:0031048">
    <property type="term" value="P:regulatory ncRNA-mediated heterochromatin formation"/>
    <property type="evidence" value="ECO:0007669"/>
    <property type="project" value="TreeGrafter"/>
</dbReference>
<keyword evidence="6" id="KW-0862">Zinc</keyword>
<dbReference type="GO" id="GO:0002376">
    <property type="term" value="P:immune system process"/>
    <property type="evidence" value="ECO:0007669"/>
    <property type="project" value="UniProtKB-KW"/>
</dbReference>
<protein>
    <recommendedName>
        <fullName evidence="10">RZ-type domain-containing protein</fullName>
    </recommendedName>
</protein>
<keyword evidence="3" id="KW-0479">Metal-binding</keyword>
<dbReference type="Pfam" id="PF13087">
    <property type="entry name" value="AAA_12"/>
    <property type="match status" value="1"/>
</dbReference>
<evidence type="ECO:0000313" key="11">
    <source>
        <dbReference type="EMBL" id="KAF5233355.1"/>
    </source>
</evidence>
<dbReference type="InterPro" id="IPR046439">
    <property type="entry name" value="ZF_RZ_dom"/>
</dbReference>
<name>A0A8H4YT65_9HYPO</name>
<dbReference type="Pfam" id="PF13086">
    <property type="entry name" value="AAA_11"/>
    <property type="match status" value="1"/>
</dbReference>
<dbReference type="GO" id="GO:0031380">
    <property type="term" value="C:nuclear RNA-directed RNA polymerase complex"/>
    <property type="evidence" value="ECO:0007669"/>
    <property type="project" value="TreeGrafter"/>
</dbReference>
<evidence type="ECO:0000256" key="2">
    <source>
        <dbReference type="ARBA" id="ARBA00022490"/>
    </source>
</evidence>
<sequence>MASPGNQAGGDVAVKEARKAICKVFQKGFGCRRDCQLIHDPETVYLQQPTTNASARLNQLRASLEVSIDSDSSPCRDPQAALTIWETALDILDSSYPILRQRMAMFLSDRKYGRDFIMVTVTNGSLPNSIGRLVVMKFLEVITHPSLLNDSSIGKTVNAIYSNAIYPPFDQSLENYAGPLYTQLYQYVLCIARAGHELLRRVPQSLSGTKSPSFLEHLDNLVAKVCESFPNDDLEEITRSLDIMKRLAASSKTHLAEEQRKLDSLASALTTIERPGGRHDNDFADISDIAILPTLGEINSESDEYLPSTNLSHPHVLKDPLQRHVDSHFRLLRHDAMGPIIEAIRSFCRPETDITGNFYDKEFDVHMLHGCYVHHISLSPKRGLSAVLPFDTPKHISGMSIQEKEKWWKHSDMLEERKLLCFVPYQKDRKELLFFQASDKIITGKYDCLVSSDKSPRILVHLITPDRNSLSQLTRLYESKARGFLVQFSSVYTSTLMPMIDRLKRIRLDNHIPLYKWMVPTEHTQNDIPPPLYVRQKGFVFPMGCIAKNKDSGLQLDPYYRFEGISLSDLEAQTGLDNSQCQGLVAALTREYALIQGPPGTGKSHLGVQLVRVLLAVQKQAKLGPLIMSCYTNEALDQFLKHLLDAGVDRIVRIGRNNVAPELSDHTLRTRKYGCHDTQFENTRVERLGKDMCGLTSKGPFDALLETDQETKDRGFVDFLSETRPNVHRQLVSEDSIQATTKSSLRAKLRDMWLSSTKSIKQSMEELNIRAEKDIHDLSSAEQGALVDHWTEEWRERKVDAAFETVRKLERLCKQRNDVCESISQRVLAQAQVIGVTTSAAARNSDLLQRVSPKVMICEEAAEVMEPHLISSIIPGIEHLIQIGDEKQLRPQIANCKLGVDNDSEKKWQLDRSQFERRAAGEPGLSPVPFVQLNVQRRMRPEISQLINSSYPELQDHPSVLDFPNVVGMRRNVFWFDHKKFEGGLRGTSYTTEWEVKMVTRIVRHLVRQGEYKPRDIALLTPYKGQLRELNHALSEELEIYMLCKAGHKVTKKRPLNTALRLATLDKFQGEEAKVVIISMTRYNPRRNTGVVMTANWINVLLSRAKHGMYLIGDFDSYRSDPGWEDVHSKLSSTAAIGNKFDLLCHRHPDAIMRCSRPEYFDIMSPQDIRFAVRFALAPLLPVTTGVQRYAMEQLHVGAVNNFAKLDAHTPVVMRFAAHASKNVLGFVLIKGPVRCLAQLLALDSLAIEDVTRFLVVAINAQASAEKIAPLNIVKSAAPRNQKKSTCWMLACGHFFTGETLDGLVGLDEACLRGQKDEYVGWKEVSSCFTTKTPVCPHCKQPIHPHATKRYGRLIKQALKDENHRRFLTEQHAEIQCLEEKLQSVEDDLTTTRSSFLREIRYMSPHRTQERHSVLKELQGMGKTLGARIEQEIQRSAISADTIGVSQTLTFDSSTDEVQLEASTYMQGIPWKQVALRARLIHIKAQELHLRDGLAISPHQSLASWMESQSFPALPSFLNDCANLIKQANDLKLPRVVISGTLSFAKIARLLYHYDVAQNAHSSNEYMLDIIAAEEQTKIACELLDAALLLCSDLRDGEKLKQKVQDHIELFHTRHEEITPGELASIKSAMVSGTQGMATNSGHWYNCVNGHPFAVGDCGMPTEVARCPECEAPVGGTNHRPLDGVTRAEEMETEEVIVVDATAMEDGGEAALPPAQEEVIEPPTEEPNEPLEVAVPEDEVEHQSQGNGDLPGSEVWMYILVCMIMACFFLGL</sequence>
<dbReference type="GO" id="GO:0008270">
    <property type="term" value="F:zinc ion binding"/>
    <property type="evidence" value="ECO:0007669"/>
    <property type="project" value="UniProtKB-KW"/>
</dbReference>
<keyword evidence="8" id="KW-0175">Coiled coil</keyword>
<evidence type="ECO:0000259" key="10">
    <source>
        <dbReference type="PROSITE" id="PS51981"/>
    </source>
</evidence>
<evidence type="ECO:0000256" key="9">
    <source>
        <dbReference type="SAM" id="MobiDB-lite"/>
    </source>
</evidence>
<keyword evidence="7" id="KW-0391">Immunity</keyword>
<feature type="compositionally biased region" description="Acidic residues" evidence="9">
    <location>
        <begin position="1718"/>
        <end position="1730"/>
    </location>
</feature>
<dbReference type="PANTHER" id="PTHR10887:SF445">
    <property type="entry name" value="NFX1-TYPE ZINC FINGER-CONTAINING PROTEIN 1"/>
    <property type="match status" value="1"/>
</dbReference>
<organism evidence="11 12">
    <name type="scientific">Fusarium anthophilum</name>
    <dbReference type="NCBI Taxonomy" id="48485"/>
    <lineage>
        <taxon>Eukaryota</taxon>
        <taxon>Fungi</taxon>
        <taxon>Dikarya</taxon>
        <taxon>Ascomycota</taxon>
        <taxon>Pezizomycotina</taxon>
        <taxon>Sordariomycetes</taxon>
        <taxon>Hypocreomycetidae</taxon>
        <taxon>Hypocreales</taxon>
        <taxon>Nectriaceae</taxon>
        <taxon>Fusarium</taxon>
        <taxon>Fusarium fujikuroi species complex</taxon>
    </lineage>
</organism>
<dbReference type="InterPro" id="IPR047187">
    <property type="entry name" value="SF1_C_Upf1"/>
</dbReference>
<dbReference type="CDD" id="cd17936">
    <property type="entry name" value="EEXXEc_NFX1"/>
    <property type="match status" value="1"/>
</dbReference>
<dbReference type="GO" id="GO:0004386">
    <property type="term" value="F:helicase activity"/>
    <property type="evidence" value="ECO:0007669"/>
    <property type="project" value="InterPro"/>
</dbReference>
<keyword evidence="5" id="KW-0378">Hydrolase</keyword>
<evidence type="ECO:0000256" key="1">
    <source>
        <dbReference type="ARBA" id="ARBA00004496"/>
    </source>
</evidence>
<dbReference type="InterPro" id="IPR041677">
    <property type="entry name" value="DNA2/NAM7_AAA_11"/>
</dbReference>
<dbReference type="InterPro" id="IPR045055">
    <property type="entry name" value="DNA2/NAM7-like"/>
</dbReference>